<sequence>MFGRHNGLKAQRQSWRLVPQPHQTVSTKALTQTTSSGLLRASTRQNSKRSFSASVS</sequence>
<evidence type="ECO:0000256" key="1">
    <source>
        <dbReference type="SAM" id="MobiDB-lite"/>
    </source>
</evidence>
<organism evidence="2 3">
    <name type="scientific">Rhododendron griersonianum</name>
    <dbReference type="NCBI Taxonomy" id="479676"/>
    <lineage>
        <taxon>Eukaryota</taxon>
        <taxon>Viridiplantae</taxon>
        <taxon>Streptophyta</taxon>
        <taxon>Embryophyta</taxon>
        <taxon>Tracheophyta</taxon>
        <taxon>Spermatophyta</taxon>
        <taxon>Magnoliopsida</taxon>
        <taxon>eudicotyledons</taxon>
        <taxon>Gunneridae</taxon>
        <taxon>Pentapetalae</taxon>
        <taxon>asterids</taxon>
        <taxon>Ericales</taxon>
        <taxon>Ericaceae</taxon>
        <taxon>Ericoideae</taxon>
        <taxon>Rhodoreae</taxon>
        <taxon>Rhododendron</taxon>
    </lineage>
</organism>
<evidence type="ECO:0000313" key="3">
    <source>
        <dbReference type="Proteomes" id="UP000823749"/>
    </source>
</evidence>
<feature type="compositionally biased region" description="Polar residues" evidence="1">
    <location>
        <begin position="21"/>
        <end position="56"/>
    </location>
</feature>
<reference evidence="2" key="1">
    <citation type="submission" date="2020-08" db="EMBL/GenBank/DDBJ databases">
        <title>Plant Genome Project.</title>
        <authorList>
            <person name="Zhang R.-G."/>
        </authorList>
    </citation>
    <scope>NUCLEOTIDE SEQUENCE</scope>
    <source>
        <strain evidence="2">WSP0</strain>
        <tissue evidence="2">Leaf</tissue>
    </source>
</reference>
<feature type="region of interest" description="Disordered" evidence="1">
    <location>
        <begin position="1"/>
        <end position="56"/>
    </location>
</feature>
<dbReference type="AlphaFoldDB" id="A0AAV6IVP1"/>
<comment type="caution">
    <text evidence="2">The sequence shown here is derived from an EMBL/GenBank/DDBJ whole genome shotgun (WGS) entry which is preliminary data.</text>
</comment>
<protein>
    <submittedName>
        <fullName evidence="2">Uncharacterized protein</fullName>
    </submittedName>
</protein>
<proteinExistence type="predicted"/>
<evidence type="ECO:0000313" key="2">
    <source>
        <dbReference type="EMBL" id="KAG5532015.1"/>
    </source>
</evidence>
<dbReference type="EMBL" id="JACTNZ010000009">
    <property type="protein sequence ID" value="KAG5532015.1"/>
    <property type="molecule type" value="Genomic_DNA"/>
</dbReference>
<name>A0AAV6IVP1_9ERIC</name>
<accession>A0AAV6IVP1</accession>
<dbReference type="Proteomes" id="UP000823749">
    <property type="component" value="Chromosome 9"/>
</dbReference>
<keyword evidence="3" id="KW-1185">Reference proteome</keyword>
<gene>
    <name evidence="2" type="ORF">RHGRI_026589</name>
</gene>